<keyword evidence="5" id="KW-0418">Kinase</keyword>
<evidence type="ECO:0000256" key="6">
    <source>
        <dbReference type="ARBA" id="ARBA00022840"/>
    </source>
</evidence>
<dbReference type="EC" id="2.7.13.3" evidence="2"/>
<evidence type="ECO:0000313" key="9">
    <source>
        <dbReference type="EMBL" id="KIX14777.1"/>
    </source>
</evidence>
<dbReference type="Gene3D" id="3.30.565.10">
    <property type="entry name" value="Histidine kinase-like ATPase, C-terminal domain"/>
    <property type="match status" value="1"/>
</dbReference>
<sequence>MFEPFFTTKEEGKGTGLGLAMAYGIIKAHKGVLLCQSEPSQGSVFPFTCPQPRKTPFYWKNPNL</sequence>
<dbReference type="GO" id="GO:0004673">
    <property type="term" value="F:protein histidine kinase activity"/>
    <property type="evidence" value="ECO:0007669"/>
    <property type="project" value="UniProtKB-EC"/>
</dbReference>
<dbReference type="PRINTS" id="PR00344">
    <property type="entry name" value="BCTRLSENSOR"/>
</dbReference>
<name>A0A0D2GIZ1_9BACT</name>
<dbReference type="InterPro" id="IPR004358">
    <property type="entry name" value="Sig_transdc_His_kin-like_C"/>
</dbReference>
<evidence type="ECO:0000256" key="5">
    <source>
        <dbReference type="ARBA" id="ARBA00022777"/>
    </source>
</evidence>
<dbReference type="PANTHER" id="PTHR43065:SF46">
    <property type="entry name" value="C4-DICARBOXYLATE TRANSPORT SENSOR PROTEIN DCTB"/>
    <property type="match status" value="1"/>
</dbReference>
<comment type="caution">
    <text evidence="9">The sequence shown here is derived from an EMBL/GenBank/DDBJ whole genome shotgun (WGS) entry which is preliminary data.</text>
</comment>
<dbReference type="PROSITE" id="PS50109">
    <property type="entry name" value="HIS_KIN"/>
    <property type="match status" value="1"/>
</dbReference>
<dbReference type="PANTHER" id="PTHR43065">
    <property type="entry name" value="SENSOR HISTIDINE KINASE"/>
    <property type="match status" value="1"/>
</dbReference>
<evidence type="ECO:0000256" key="3">
    <source>
        <dbReference type="ARBA" id="ARBA00022679"/>
    </source>
</evidence>
<dbReference type="GO" id="GO:0000160">
    <property type="term" value="P:phosphorelay signal transduction system"/>
    <property type="evidence" value="ECO:0007669"/>
    <property type="project" value="UniProtKB-KW"/>
</dbReference>
<dbReference type="STRING" id="1429043.X474_06440"/>
<keyword evidence="10" id="KW-1185">Reference proteome</keyword>
<gene>
    <name evidence="9" type="ORF">X474_06440</name>
</gene>
<dbReference type="InterPro" id="IPR003594">
    <property type="entry name" value="HATPase_dom"/>
</dbReference>
<dbReference type="SUPFAM" id="SSF55874">
    <property type="entry name" value="ATPase domain of HSP90 chaperone/DNA topoisomerase II/histidine kinase"/>
    <property type="match status" value="1"/>
</dbReference>
<evidence type="ECO:0000256" key="2">
    <source>
        <dbReference type="ARBA" id="ARBA00012438"/>
    </source>
</evidence>
<keyword evidence="3" id="KW-0808">Transferase</keyword>
<comment type="catalytic activity">
    <reaction evidence="1">
        <text>ATP + protein L-histidine = ADP + protein N-phospho-L-histidine.</text>
        <dbReference type="EC" id="2.7.13.3"/>
    </reaction>
</comment>
<dbReference type="Proteomes" id="UP000032233">
    <property type="component" value="Unassembled WGS sequence"/>
</dbReference>
<evidence type="ECO:0000313" key="10">
    <source>
        <dbReference type="Proteomes" id="UP000032233"/>
    </source>
</evidence>
<accession>A0A0D2GIZ1</accession>
<feature type="domain" description="Histidine kinase" evidence="8">
    <location>
        <begin position="1"/>
        <end position="53"/>
    </location>
</feature>
<evidence type="ECO:0000256" key="4">
    <source>
        <dbReference type="ARBA" id="ARBA00022741"/>
    </source>
</evidence>
<protein>
    <recommendedName>
        <fullName evidence="2">histidine kinase</fullName>
        <ecNumber evidence="2">2.7.13.3</ecNumber>
    </recommendedName>
</protein>
<reference evidence="9 10" key="1">
    <citation type="submission" date="2013-11" db="EMBL/GenBank/DDBJ databases">
        <title>Metagenomic analysis of a methanogenic consortium involved in long chain n-alkane degradation.</title>
        <authorList>
            <person name="Davidova I.A."/>
            <person name="Callaghan A.V."/>
            <person name="Wawrik B."/>
            <person name="Pruitt S."/>
            <person name="Marks C."/>
            <person name="Duncan K.E."/>
            <person name="Suflita J.M."/>
        </authorList>
    </citation>
    <scope>NUCLEOTIDE SEQUENCE [LARGE SCALE GENOMIC DNA]</scope>
    <source>
        <strain evidence="9 10">SPR</strain>
    </source>
</reference>
<dbReference type="InParanoid" id="A0A0D2GIZ1"/>
<dbReference type="Pfam" id="PF02518">
    <property type="entry name" value="HATPase_c"/>
    <property type="match status" value="1"/>
</dbReference>
<dbReference type="InterPro" id="IPR005467">
    <property type="entry name" value="His_kinase_dom"/>
</dbReference>
<dbReference type="EMBL" id="AZAC01000008">
    <property type="protein sequence ID" value="KIX14777.1"/>
    <property type="molecule type" value="Genomic_DNA"/>
</dbReference>
<dbReference type="AlphaFoldDB" id="A0A0D2GIZ1"/>
<keyword evidence="6" id="KW-0067">ATP-binding</keyword>
<dbReference type="GO" id="GO:0005524">
    <property type="term" value="F:ATP binding"/>
    <property type="evidence" value="ECO:0007669"/>
    <property type="project" value="UniProtKB-KW"/>
</dbReference>
<evidence type="ECO:0000256" key="7">
    <source>
        <dbReference type="ARBA" id="ARBA00023012"/>
    </source>
</evidence>
<evidence type="ECO:0000259" key="8">
    <source>
        <dbReference type="PROSITE" id="PS50109"/>
    </source>
</evidence>
<proteinExistence type="predicted"/>
<keyword evidence="7" id="KW-0902">Two-component regulatory system</keyword>
<keyword evidence="4" id="KW-0547">Nucleotide-binding</keyword>
<organism evidence="9 10">
    <name type="scientific">Dethiosulfatarculus sandiegensis</name>
    <dbReference type="NCBI Taxonomy" id="1429043"/>
    <lineage>
        <taxon>Bacteria</taxon>
        <taxon>Pseudomonadati</taxon>
        <taxon>Thermodesulfobacteriota</taxon>
        <taxon>Desulfarculia</taxon>
        <taxon>Desulfarculales</taxon>
        <taxon>Desulfarculaceae</taxon>
        <taxon>Dethiosulfatarculus</taxon>
    </lineage>
</organism>
<evidence type="ECO:0000256" key="1">
    <source>
        <dbReference type="ARBA" id="ARBA00000085"/>
    </source>
</evidence>
<dbReference type="InterPro" id="IPR036890">
    <property type="entry name" value="HATPase_C_sf"/>
</dbReference>